<organism evidence="4 5">
    <name type="scientific">Rhizophagus irregularis</name>
    <dbReference type="NCBI Taxonomy" id="588596"/>
    <lineage>
        <taxon>Eukaryota</taxon>
        <taxon>Fungi</taxon>
        <taxon>Fungi incertae sedis</taxon>
        <taxon>Mucoromycota</taxon>
        <taxon>Glomeromycotina</taxon>
        <taxon>Glomeromycetes</taxon>
        <taxon>Glomerales</taxon>
        <taxon>Glomeraceae</taxon>
        <taxon>Rhizophagus</taxon>
    </lineage>
</organism>
<dbReference type="EMBL" id="LLXJ01002403">
    <property type="protein sequence ID" value="PKB98949.1"/>
    <property type="molecule type" value="Genomic_DNA"/>
</dbReference>
<gene>
    <name evidence="2" type="ORF">CHRIB12_LOCUS5836</name>
    <name evidence="3" type="ORF">CHRIB12_LOCUS5839</name>
    <name evidence="4" type="ORF">RhiirA5_366707</name>
</gene>
<dbReference type="EMBL" id="CAGKOT010000009">
    <property type="protein sequence ID" value="CAB5354278.1"/>
    <property type="molecule type" value="Genomic_DNA"/>
</dbReference>
<dbReference type="Proteomes" id="UP000684084">
    <property type="component" value="Unassembled WGS sequence"/>
</dbReference>
<dbReference type="VEuPathDB" id="FungiDB:FUN_002056"/>
<dbReference type="InterPro" id="IPR024368">
    <property type="entry name" value="Ecl1/2/3"/>
</dbReference>
<dbReference type="EMBL" id="CAGKOT010000009">
    <property type="protein sequence ID" value="CAB5354266.1"/>
    <property type="molecule type" value="Genomic_DNA"/>
</dbReference>
<accession>A0A2I1E8R2</accession>
<reference evidence="4 5" key="1">
    <citation type="submission" date="2016-04" db="EMBL/GenBank/DDBJ databases">
        <title>Genome analyses suggest a sexual origin of heterokaryosis in a supposedly ancient asexual fungus.</title>
        <authorList>
            <person name="Ropars J."/>
            <person name="Sedzielewska K."/>
            <person name="Noel J."/>
            <person name="Charron P."/>
            <person name="Farinelli L."/>
            <person name="Marton T."/>
            <person name="Kruger M."/>
            <person name="Pelin A."/>
            <person name="Brachmann A."/>
            <person name="Corradi N."/>
        </authorList>
    </citation>
    <scope>NUCLEOTIDE SEQUENCE [LARGE SCALE GENOMIC DNA]</scope>
    <source>
        <strain evidence="4 5">A5</strain>
    </source>
</reference>
<dbReference type="VEuPathDB" id="FungiDB:RhiirA1_407978"/>
<comment type="caution">
    <text evidence="4">The sequence shown here is derived from an EMBL/GenBank/DDBJ whole genome shotgun (WGS) entry which is preliminary data.</text>
</comment>
<sequence>MELDAWCICGKLVLDNNALYCSNECKNADSNNSIPSSYHQSYQSQNPQNPPMNLHFSITITPNMYKASDSNAKISSPSSMSSSYSDSNLSSSFNSLSTLDQNFNDNYNYLYTRCCNQFEDDTFDNDYYTSYYSTSNPIDIPSPRTQAASDPALEPNKGTFGKEKSLFS</sequence>
<evidence type="ECO:0000313" key="2">
    <source>
        <dbReference type="EMBL" id="CAB5354266.1"/>
    </source>
</evidence>
<feature type="region of interest" description="Disordered" evidence="1">
    <location>
        <begin position="134"/>
        <end position="168"/>
    </location>
</feature>
<evidence type="ECO:0000256" key="1">
    <source>
        <dbReference type="SAM" id="MobiDB-lite"/>
    </source>
</evidence>
<dbReference type="VEuPathDB" id="FungiDB:RhiirFUN_002115"/>
<dbReference type="AlphaFoldDB" id="A0A2I1E8R2"/>
<dbReference type="Proteomes" id="UP000232722">
    <property type="component" value="Unassembled WGS sequence"/>
</dbReference>
<reference evidence="4 5" key="2">
    <citation type="submission" date="2017-09" db="EMBL/GenBank/DDBJ databases">
        <title>Extensive intraspecific genome diversity in a model arbuscular mycorrhizal fungus.</title>
        <authorList>
            <person name="Chen E.C."/>
            <person name="Morin E."/>
            <person name="Beaudet D."/>
            <person name="Noel J."/>
            <person name="Ndikumana S."/>
            <person name="Charron P."/>
            <person name="St-Onge C."/>
            <person name="Giorgi J."/>
            <person name="Grigoriev I.V."/>
            <person name="Roux C."/>
            <person name="Martin F.M."/>
            <person name="Corradi N."/>
        </authorList>
    </citation>
    <scope>NUCLEOTIDE SEQUENCE [LARGE SCALE GENOMIC DNA]</scope>
    <source>
        <strain evidence="4 5">A5</strain>
    </source>
</reference>
<reference evidence="2" key="3">
    <citation type="submission" date="2020-05" db="EMBL/GenBank/DDBJ databases">
        <authorList>
            <person name="Rincon C."/>
            <person name="Sanders R I."/>
            <person name="Robbins C."/>
            <person name="Chaturvedi A."/>
        </authorList>
    </citation>
    <scope>NUCLEOTIDE SEQUENCE</scope>
    <source>
        <strain evidence="2">CHB12</strain>
    </source>
</reference>
<proteinExistence type="predicted"/>
<name>A0A2I1E8R2_9GLOM</name>
<protein>
    <submittedName>
        <fullName evidence="4">Uncharacterized protein</fullName>
    </submittedName>
</protein>
<evidence type="ECO:0000313" key="5">
    <source>
        <dbReference type="Proteomes" id="UP000232722"/>
    </source>
</evidence>
<dbReference type="Pfam" id="PF12855">
    <property type="entry name" value="Ecl1"/>
    <property type="match status" value="1"/>
</dbReference>
<dbReference type="OrthoDB" id="2425123at2759"/>
<evidence type="ECO:0000313" key="3">
    <source>
        <dbReference type="EMBL" id="CAB5354278.1"/>
    </source>
</evidence>
<evidence type="ECO:0000313" key="4">
    <source>
        <dbReference type="EMBL" id="PKB98949.1"/>
    </source>
</evidence>